<evidence type="ECO:0000313" key="1">
    <source>
        <dbReference type="EMBL" id="MBH8553399.1"/>
    </source>
</evidence>
<keyword evidence="2" id="KW-1185">Reference proteome</keyword>
<protein>
    <submittedName>
        <fullName evidence="1">Uncharacterized protein</fullName>
    </submittedName>
</protein>
<name>A0A8J7HI85_9CYAN</name>
<evidence type="ECO:0000313" key="2">
    <source>
        <dbReference type="Proteomes" id="UP000599391"/>
    </source>
</evidence>
<reference evidence="1 2" key="1">
    <citation type="journal article" date="2021" name="Int. J. Syst. Evol. Microbiol.">
        <title>Amazonocrinis nigriterrae gen. nov., sp. nov., Atlanticothrix silvestris gen. nov., sp. nov. and Dendronalium phyllosphericum gen. nov., sp. nov., nostocacean cyanobacteria from Brazilian environments.</title>
        <authorList>
            <person name="Alvarenga D.O."/>
            <person name="Andreote A.P.D."/>
            <person name="Branco L.H.Z."/>
            <person name="Delbaje E."/>
            <person name="Cruz R.B."/>
            <person name="Varani A.M."/>
            <person name="Fiore M.F."/>
        </authorList>
    </citation>
    <scope>NUCLEOTIDE SEQUENCE [LARGE SCALE GENOMIC DNA]</scope>
    <source>
        <strain evidence="1 2">CENA357</strain>
    </source>
</reference>
<gene>
    <name evidence="1" type="ORF">I8751_13645</name>
</gene>
<proteinExistence type="predicted"/>
<organism evidence="1 2">
    <name type="scientific">Atlanticothrix silvestris CENA357</name>
    <dbReference type="NCBI Taxonomy" id="1725252"/>
    <lineage>
        <taxon>Bacteria</taxon>
        <taxon>Bacillati</taxon>
        <taxon>Cyanobacteriota</taxon>
        <taxon>Cyanophyceae</taxon>
        <taxon>Nostocales</taxon>
        <taxon>Nodulariaceae</taxon>
        <taxon>Atlanticothrix</taxon>
        <taxon>Atlanticothrix silvestris</taxon>
    </lineage>
</organism>
<dbReference type="EMBL" id="JAECZB010000031">
    <property type="protein sequence ID" value="MBH8553399.1"/>
    <property type="molecule type" value="Genomic_DNA"/>
</dbReference>
<comment type="caution">
    <text evidence="1">The sequence shown here is derived from an EMBL/GenBank/DDBJ whole genome shotgun (WGS) entry which is preliminary data.</text>
</comment>
<sequence length="111" mass="11494">MAAVADLTFAEISAKITDSSLKTWFDAIAPLPSGVDTAEMFAKLLQAAYVAQVAKNTAAAPVVGEALNAYPAPTTGTVQTDTTSGLQFYNATYGVQIVASVDLNTTTPSYV</sequence>
<dbReference type="AlphaFoldDB" id="A0A8J7HI85"/>
<accession>A0A8J7HI85</accession>
<dbReference type="RefSeq" id="WP_214439684.1">
    <property type="nucleotide sequence ID" value="NZ_JAECZB010000031.1"/>
</dbReference>
<dbReference type="Proteomes" id="UP000599391">
    <property type="component" value="Unassembled WGS sequence"/>
</dbReference>